<reference evidence="1 2" key="1">
    <citation type="submission" date="2016-10" db="EMBL/GenBank/DDBJ databases">
        <authorList>
            <person name="de Groot N.N."/>
        </authorList>
    </citation>
    <scope>NUCLEOTIDE SEQUENCE [LARGE SCALE GENOMIC DNA]</scope>
    <source>
        <strain evidence="2">DSM 938 / 37b4</strain>
    </source>
</reference>
<accession>A0A0Q0QUG3</accession>
<protein>
    <submittedName>
        <fullName evidence="1">Uncharacterized protein</fullName>
    </submittedName>
</protein>
<dbReference type="RefSeq" id="WP_055212602.1">
    <property type="nucleotide sequence ID" value="NZ_CP061202.1"/>
</dbReference>
<dbReference type="Proteomes" id="UP000183812">
    <property type="component" value="Unassembled WGS sequence"/>
</dbReference>
<proteinExistence type="predicted"/>
<evidence type="ECO:0000313" key="1">
    <source>
        <dbReference type="EMBL" id="SDF93475.1"/>
    </source>
</evidence>
<gene>
    <name evidence="1" type="ORF">SAMN04244550_03118</name>
</gene>
<dbReference type="OrthoDB" id="7867222at2"/>
<evidence type="ECO:0000313" key="2">
    <source>
        <dbReference type="Proteomes" id="UP000183812"/>
    </source>
</evidence>
<name>A0A0Q0QUG3_RHOCA</name>
<dbReference type="EMBL" id="FNAY01000022">
    <property type="protein sequence ID" value="SDF93475.1"/>
    <property type="molecule type" value="Genomic_DNA"/>
</dbReference>
<sequence length="232" mass="25143">MTTVITRLYADEKTACDIARQLKSEGIPKRALKVVVADGKKGAALAEALKSAGVHPSAAAGYAERVAGGAAALVAKVNYKPLGAAKLVRAITARAAVVAVENATEEFTCEDASEMTDNIMKDHRHIFLPQPVKADEKPGAFSERFGWKLLLDTPRKKNVYEGTKFMSQDFWPTPLVKTTAPKVKLIPADAPPQSAKFWKAPLLKDTPRQSNVIPGDFLPFSNTFGLATIQRR</sequence>
<organism evidence="1 2">
    <name type="scientific">Rhodobacter capsulatus</name>
    <name type="common">Rhodopseudomonas capsulata</name>
    <dbReference type="NCBI Taxonomy" id="1061"/>
    <lineage>
        <taxon>Bacteria</taxon>
        <taxon>Pseudomonadati</taxon>
        <taxon>Pseudomonadota</taxon>
        <taxon>Alphaproteobacteria</taxon>
        <taxon>Rhodobacterales</taxon>
        <taxon>Rhodobacter group</taxon>
        <taxon>Rhodobacter</taxon>
    </lineage>
</organism>
<dbReference type="AlphaFoldDB" id="A0A0Q0QUG3"/>